<proteinExistence type="predicted"/>
<protein>
    <recommendedName>
        <fullName evidence="2">FATC domain-containing protein</fullName>
    </recommendedName>
</protein>
<organism evidence="3 4">
    <name type="scientific">Calocera cornea HHB12733</name>
    <dbReference type="NCBI Taxonomy" id="1353952"/>
    <lineage>
        <taxon>Eukaryota</taxon>
        <taxon>Fungi</taxon>
        <taxon>Dikarya</taxon>
        <taxon>Basidiomycota</taxon>
        <taxon>Agaricomycotina</taxon>
        <taxon>Dacrymycetes</taxon>
        <taxon>Dacrymycetales</taxon>
        <taxon>Dacrymycetaceae</taxon>
        <taxon>Calocera</taxon>
    </lineage>
</organism>
<dbReference type="OrthoDB" id="381190at2759"/>
<gene>
    <name evidence="3" type="ORF">CALCODRAFT_357670</name>
</gene>
<feature type="domain" description="FATC" evidence="2">
    <location>
        <begin position="53"/>
        <end position="86"/>
    </location>
</feature>
<evidence type="ECO:0000259" key="2">
    <source>
        <dbReference type="PROSITE" id="PS51190"/>
    </source>
</evidence>
<dbReference type="InParanoid" id="A0A165EPA9"/>
<evidence type="ECO:0000313" key="3">
    <source>
        <dbReference type="EMBL" id="KZT55264.1"/>
    </source>
</evidence>
<evidence type="ECO:0000256" key="1">
    <source>
        <dbReference type="SAM" id="MobiDB-lite"/>
    </source>
</evidence>
<name>A0A165EPA9_9BASI</name>
<dbReference type="SMART" id="SM01343">
    <property type="entry name" value="FATC"/>
    <property type="match status" value="1"/>
</dbReference>
<reference evidence="3 4" key="1">
    <citation type="journal article" date="2016" name="Mol. Biol. Evol.">
        <title>Comparative Genomics of Early-Diverging Mushroom-Forming Fungi Provides Insights into the Origins of Lignocellulose Decay Capabilities.</title>
        <authorList>
            <person name="Nagy L.G."/>
            <person name="Riley R."/>
            <person name="Tritt A."/>
            <person name="Adam C."/>
            <person name="Daum C."/>
            <person name="Floudas D."/>
            <person name="Sun H."/>
            <person name="Yadav J.S."/>
            <person name="Pangilinan J."/>
            <person name="Larsson K.H."/>
            <person name="Matsuura K."/>
            <person name="Barry K."/>
            <person name="Labutti K."/>
            <person name="Kuo R."/>
            <person name="Ohm R.A."/>
            <person name="Bhattacharya S.S."/>
            <person name="Shirouzu T."/>
            <person name="Yoshinaga Y."/>
            <person name="Martin F.M."/>
            <person name="Grigoriev I.V."/>
            <person name="Hibbett D.S."/>
        </authorList>
    </citation>
    <scope>NUCLEOTIDE SEQUENCE [LARGE SCALE GENOMIC DNA]</scope>
    <source>
        <strain evidence="3 4">HHB12733</strain>
    </source>
</reference>
<evidence type="ECO:0000313" key="4">
    <source>
        <dbReference type="Proteomes" id="UP000076842"/>
    </source>
</evidence>
<dbReference type="InterPro" id="IPR003152">
    <property type="entry name" value="FATC_dom"/>
</dbReference>
<sequence>MPPSTAGSEFPPSSGLPSRASEADVTEELNMESDMAQENADRALKSVADKLDKSLSVEYTVNRLINEARDTWNLSQIYSGVFSSFLRNADLTRHSYRMASMVLAHIHTSILPA</sequence>
<dbReference type="EMBL" id="KV423998">
    <property type="protein sequence ID" value="KZT55264.1"/>
    <property type="molecule type" value="Genomic_DNA"/>
</dbReference>
<feature type="region of interest" description="Disordered" evidence="1">
    <location>
        <begin position="1"/>
        <end position="26"/>
    </location>
</feature>
<keyword evidence="4" id="KW-1185">Reference proteome</keyword>
<dbReference type="AlphaFoldDB" id="A0A165EPA9"/>
<dbReference type="PROSITE" id="PS51190">
    <property type="entry name" value="FATC"/>
    <property type="match status" value="1"/>
</dbReference>
<dbReference type="STRING" id="1353952.A0A165EPA9"/>
<dbReference type="Pfam" id="PF02260">
    <property type="entry name" value="FATC"/>
    <property type="match status" value="1"/>
</dbReference>
<accession>A0A165EPA9</accession>
<dbReference type="Proteomes" id="UP000076842">
    <property type="component" value="Unassembled WGS sequence"/>
</dbReference>